<sequence length="226" mass="26053">MTLIFPLDIPIKCMEMQSHQHSHHNNILNNTNNNNNNNNLITFQNNNNNILDGEVLDRLEKEYQTKIYNIKIALDTPPDLLANIKFLQHQQQQQQNHFVNNNNTTINGNFQQDSEDDVMLEDQDDDDDDEYDSSSDDDFINQFNPIHYHDMNTSIYIPNHNNNNSSNNNGSNNNSNNGNMSNLLNQGLLSSPNTQYIIQYIDEEELEDTSILNISRISPPQSPPHL</sequence>
<feature type="compositionally biased region" description="Low complexity" evidence="1">
    <location>
        <begin position="159"/>
        <end position="187"/>
    </location>
</feature>
<proteinExistence type="predicted"/>
<dbReference type="InParanoid" id="D2W139"/>
<accession>D2W139</accession>
<dbReference type="VEuPathDB" id="AmoebaDB:NAEGRDRAFT_75078"/>
<name>D2W139_NAEGR</name>
<reference evidence="2 3" key="1">
    <citation type="journal article" date="2010" name="Cell">
        <title>The genome of Naegleria gruberi illuminates early eukaryotic versatility.</title>
        <authorList>
            <person name="Fritz-Laylin L.K."/>
            <person name="Prochnik S.E."/>
            <person name="Ginger M.L."/>
            <person name="Dacks J.B."/>
            <person name="Carpenter M.L."/>
            <person name="Field M.C."/>
            <person name="Kuo A."/>
            <person name="Paredez A."/>
            <person name="Chapman J."/>
            <person name="Pham J."/>
            <person name="Shu S."/>
            <person name="Neupane R."/>
            <person name="Cipriano M."/>
            <person name="Mancuso J."/>
            <person name="Tu H."/>
            <person name="Salamov A."/>
            <person name="Lindquist E."/>
            <person name="Shapiro H."/>
            <person name="Lucas S."/>
            <person name="Grigoriev I.V."/>
            <person name="Cande W.Z."/>
            <person name="Fulton C."/>
            <person name="Rokhsar D.S."/>
            <person name="Dawson S.C."/>
        </authorList>
    </citation>
    <scope>NUCLEOTIDE SEQUENCE [LARGE SCALE GENOMIC DNA]</scope>
    <source>
        <strain evidence="2 3">NEG-M</strain>
    </source>
</reference>
<dbReference type="AlphaFoldDB" id="D2W139"/>
<protein>
    <submittedName>
        <fullName evidence="2">Uncharacterized protein</fullName>
    </submittedName>
</protein>
<gene>
    <name evidence="2" type="ORF">NAEGRDRAFT_75078</name>
</gene>
<dbReference type="OMA" id="CMEMQSH"/>
<evidence type="ECO:0000256" key="1">
    <source>
        <dbReference type="SAM" id="MobiDB-lite"/>
    </source>
</evidence>
<dbReference type="Proteomes" id="UP000006671">
    <property type="component" value="Unassembled WGS sequence"/>
</dbReference>
<feature type="compositionally biased region" description="Acidic residues" evidence="1">
    <location>
        <begin position="120"/>
        <end position="139"/>
    </location>
</feature>
<feature type="region of interest" description="Disordered" evidence="1">
    <location>
        <begin position="120"/>
        <end position="187"/>
    </location>
</feature>
<dbReference type="RefSeq" id="XP_002670039.1">
    <property type="nucleotide sequence ID" value="XM_002669993.1"/>
</dbReference>
<dbReference type="OrthoDB" id="10678957at2759"/>
<dbReference type="KEGG" id="ngr:NAEGRDRAFT_75078"/>
<keyword evidence="3" id="KW-1185">Reference proteome</keyword>
<evidence type="ECO:0000313" key="2">
    <source>
        <dbReference type="EMBL" id="EFC37295.1"/>
    </source>
</evidence>
<evidence type="ECO:0000313" key="3">
    <source>
        <dbReference type="Proteomes" id="UP000006671"/>
    </source>
</evidence>
<organism evidence="3">
    <name type="scientific">Naegleria gruberi</name>
    <name type="common">Amoeba</name>
    <dbReference type="NCBI Taxonomy" id="5762"/>
    <lineage>
        <taxon>Eukaryota</taxon>
        <taxon>Discoba</taxon>
        <taxon>Heterolobosea</taxon>
        <taxon>Tetramitia</taxon>
        <taxon>Eutetramitia</taxon>
        <taxon>Vahlkampfiidae</taxon>
        <taxon>Naegleria</taxon>
    </lineage>
</organism>
<dbReference type="EMBL" id="GG738920">
    <property type="protein sequence ID" value="EFC37295.1"/>
    <property type="molecule type" value="Genomic_DNA"/>
</dbReference>
<dbReference type="GeneID" id="8853677"/>